<keyword evidence="2" id="KW-1185">Reference proteome</keyword>
<organism evidence="1 2">
    <name type="scientific">Gossypium tomentosum</name>
    <name type="common">Hawaiian cotton</name>
    <name type="synonym">Gossypium sandvicense</name>
    <dbReference type="NCBI Taxonomy" id="34277"/>
    <lineage>
        <taxon>Eukaryota</taxon>
        <taxon>Viridiplantae</taxon>
        <taxon>Streptophyta</taxon>
        <taxon>Embryophyta</taxon>
        <taxon>Tracheophyta</taxon>
        <taxon>Spermatophyta</taxon>
        <taxon>Magnoliopsida</taxon>
        <taxon>eudicotyledons</taxon>
        <taxon>Gunneridae</taxon>
        <taxon>Pentapetalae</taxon>
        <taxon>rosids</taxon>
        <taxon>malvids</taxon>
        <taxon>Malvales</taxon>
        <taxon>Malvaceae</taxon>
        <taxon>Malvoideae</taxon>
        <taxon>Gossypium</taxon>
    </lineage>
</organism>
<evidence type="ECO:0000313" key="1">
    <source>
        <dbReference type="EMBL" id="TYI05935.1"/>
    </source>
</evidence>
<protein>
    <submittedName>
        <fullName evidence="1">Uncharacterized protein</fullName>
    </submittedName>
</protein>
<dbReference type="EMBL" id="CM017619">
    <property type="protein sequence ID" value="TYI05935.1"/>
    <property type="molecule type" value="Genomic_DNA"/>
</dbReference>
<gene>
    <name evidence="1" type="ORF">ES332_A10G123700v1</name>
</gene>
<sequence length="112" mass="13298">MAKTNNHLLFSLNQNKLLGAFTLIDNIFCFNKNCWTFHHRFPPLLNIVHTTFSWFSSSNNKDLVYFLLLDLIFFKYTRLLQAPLKFHRSQLLFLLKGSFFLQCLSIAFDFLI</sequence>
<name>A0A5D2NS76_GOSTO</name>
<dbReference type="Proteomes" id="UP000322667">
    <property type="component" value="Chromosome A10"/>
</dbReference>
<evidence type="ECO:0000313" key="2">
    <source>
        <dbReference type="Proteomes" id="UP000322667"/>
    </source>
</evidence>
<reference evidence="1 2" key="1">
    <citation type="submission" date="2019-07" db="EMBL/GenBank/DDBJ databases">
        <title>WGS assembly of Gossypium tomentosum.</title>
        <authorList>
            <person name="Chen Z.J."/>
            <person name="Sreedasyam A."/>
            <person name="Ando A."/>
            <person name="Song Q."/>
            <person name="De L."/>
            <person name="Hulse-Kemp A."/>
            <person name="Ding M."/>
            <person name="Ye W."/>
            <person name="Kirkbride R."/>
            <person name="Jenkins J."/>
            <person name="Plott C."/>
            <person name="Lovell J."/>
            <person name="Lin Y.-M."/>
            <person name="Vaughn R."/>
            <person name="Liu B."/>
            <person name="Li W."/>
            <person name="Simpson S."/>
            <person name="Scheffler B."/>
            <person name="Saski C."/>
            <person name="Grover C."/>
            <person name="Hu G."/>
            <person name="Conover J."/>
            <person name="Carlson J."/>
            <person name="Shu S."/>
            <person name="Boston L."/>
            <person name="Williams M."/>
            <person name="Peterson D."/>
            <person name="Mcgee K."/>
            <person name="Jones D."/>
            <person name="Wendel J."/>
            <person name="Stelly D."/>
            <person name="Grimwood J."/>
            <person name="Schmutz J."/>
        </authorList>
    </citation>
    <scope>NUCLEOTIDE SEQUENCE [LARGE SCALE GENOMIC DNA]</scope>
    <source>
        <strain evidence="1">7179.01</strain>
    </source>
</reference>
<dbReference type="AlphaFoldDB" id="A0A5D2NS76"/>
<proteinExistence type="predicted"/>
<accession>A0A5D2NS76</accession>